<dbReference type="InterPro" id="IPR001611">
    <property type="entry name" value="Leu-rich_rpt"/>
</dbReference>
<feature type="region of interest" description="Disordered" evidence="3">
    <location>
        <begin position="258"/>
        <end position="277"/>
    </location>
</feature>
<sequence>MVKLTLELIARSTSRHTRRKKDENVHQFVHRLTHLYLENKHIHDAGEDLVLCHNLIVLYMYDNQLTHIPKLSCSSSLTHLYLQNNKISKIENLTVLVQLQKIFLGGNLITVLEGLENLKQLQELHVENQCLPQGEHLLFDPRSLQGISEKLSRLTQLMVINNQLDDMKELAQLLSSWQHLWRLDLTGNPLCQKPKYKDQIIVMANHLEVLDGKTITQTERQFLVSWQAIRDLHLKRSQDNLLRQDTFASVSAEMAGGQNLPPVGQRQAGLSAPALPGMQHRQYGDVLEKFSSLDPSRARKAQSGISRT</sequence>
<protein>
    <recommendedName>
        <fullName evidence="6">Protein phosphatase 1 regulatory subunit 42</fullName>
    </recommendedName>
</protein>
<dbReference type="PROSITE" id="PS51450">
    <property type="entry name" value="LRR"/>
    <property type="match status" value="3"/>
</dbReference>
<evidence type="ECO:0000313" key="4">
    <source>
        <dbReference type="EMBL" id="CAG5117428.1"/>
    </source>
</evidence>
<name>A0A8S3YMA8_9EUPU</name>
<dbReference type="AlphaFoldDB" id="A0A8S3YMA8"/>
<evidence type="ECO:0008006" key="6">
    <source>
        <dbReference type="Google" id="ProtNLM"/>
    </source>
</evidence>
<evidence type="ECO:0000313" key="5">
    <source>
        <dbReference type="Proteomes" id="UP000678393"/>
    </source>
</evidence>
<dbReference type="Pfam" id="PF14580">
    <property type="entry name" value="LRR_9"/>
    <property type="match status" value="1"/>
</dbReference>
<keyword evidence="1" id="KW-0433">Leucine-rich repeat</keyword>
<comment type="caution">
    <text evidence="4">The sequence shown here is derived from an EMBL/GenBank/DDBJ whole genome shotgun (WGS) entry which is preliminary data.</text>
</comment>
<gene>
    <name evidence="4" type="ORF">CUNI_LOCUS2986</name>
</gene>
<dbReference type="PANTHER" id="PTHR46652">
    <property type="entry name" value="LEUCINE-RICH REPEAT AND IQ DOMAIN-CONTAINING PROTEIN 1-RELATED"/>
    <property type="match status" value="1"/>
</dbReference>
<keyword evidence="2" id="KW-0677">Repeat</keyword>
<dbReference type="InterPro" id="IPR032675">
    <property type="entry name" value="LRR_dom_sf"/>
</dbReference>
<accession>A0A8S3YMA8</accession>
<dbReference type="SMART" id="SM00365">
    <property type="entry name" value="LRR_SD22"/>
    <property type="match status" value="3"/>
</dbReference>
<dbReference type="CDD" id="cd21340">
    <property type="entry name" value="PPP1R42"/>
    <property type="match status" value="1"/>
</dbReference>
<dbReference type="OrthoDB" id="10262005at2759"/>
<organism evidence="4 5">
    <name type="scientific">Candidula unifasciata</name>
    <dbReference type="NCBI Taxonomy" id="100452"/>
    <lineage>
        <taxon>Eukaryota</taxon>
        <taxon>Metazoa</taxon>
        <taxon>Spiralia</taxon>
        <taxon>Lophotrochozoa</taxon>
        <taxon>Mollusca</taxon>
        <taxon>Gastropoda</taxon>
        <taxon>Heterobranchia</taxon>
        <taxon>Euthyneura</taxon>
        <taxon>Panpulmonata</taxon>
        <taxon>Eupulmonata</taxon>
        <taxon>Stylommatophora</taxon>
        <taxon>Helicina</taxon>
        <taxon>Helicoidea</taxon>
        <taxon>Geomitridae</taxon>
        <taxon>Candidula</taxon>
    </lineage>
</organism>
<evidence type="ECO:0000256" key="3">
    <source>
        <dbReference type="SAM" id="MobiDB-lite"/>
    </source>
</evidence>
<dbReference type="InterPro" id="IPR050836">
    <property type="entry name" value="SDS22/Internalin_LRR"/>
</dbReference>
<proteinExistence type="predicted"/>
<dbReference type="SUPFAM" id="SSF52058">
    <property type="entry name" value="L domain-like"/>
    <property type="match status" value="1"/>
</dbReference>
<dbReference type="EMBL" id="CAJHNH020000405">
    <property type="protein sequence ID" value="CAG5117428.1"/>
    <property type="molecule type" value="Genomic_DNA"/>
</dbReference>
<dbReference type="Proteomes" id="UP000678393">
    <property type="component" value="Unassembled WGS sequence"/>
</dbReference>
<dbReference type="PANTHER" id="PTHR46652:SF3">
    <property type="entry name" value="LEUCINE-RICH REPEAT-CONTAINING PROTEIN 9"/>
    <property type="match status" value="1"/>
</dbReference>
<reference evidence="4" key="1">
    <citation type="submission" date="2021-04" db="EMBL/GenBank/DDBJ databases">
        <authorList>
            <consortium name="Molecular Ecology Group"/>
        </authorList>
    </citation>
    <scope>NUCLEOTIDE SEQUENCE</scope>
</reference>
<keyword evidence="5" id="KW-1185">Reference proteome</keyword>
<feature type="non-terminal residue" evidence="4">
    <location>
        <position position="1"/>
    </location>
</feature>
<evidence type="ECO:0000256" key="1">
    <source>
        <dbReference type="ARBA" id="ARBA00022614"/>
    </source>
</evidence>
<evidence type="ECO:0000256" key="2">
    <source>
        <dbReference type="ARBA" id="ARBA00022737"/>
    </source>
</evidence>
<dbReference type="Gene3D" id="3.80.10.10">
    <property type="entry name" value="Ribonuclease Inhibitor"/>
    <property type="match status" value="2"/>
</dbReference>